<evidence type="ECO:0000259" key="10">
    <source>
        <dbReference type="PROSITE" id="PS51192"/>
    </source>
</evidence>
<dbReference type="CDD" id="cd09641">
    <property type="entry name" value="Cas3''_I"/>
    <property type="match status" value="1"/>
</dbReference>
<feature type="domain" description="HD Cas3-type" evidence="12">
    <location>
        <begin position="19"/>
        <end position="198"/>
    </location>
</feature>
<dbReference type="PROSITE" id="PS51192">
    <property type="entry name" value="HELICASE_ATP_BIND_1"/>
    <property type="match status" value="1"/>
</dbReference>
<dbReference type="NCBIfam" id="TIGR01587">
    <property type="entry name" value="cas3_core"/>
    <property type="match status" value="1"/>
</dbReference>
<keyword evidence="9" id="KW-0051">Antiviral defense</keyword>
<dbReference type="SUPFAM" id="SSF52540">
    <property type="entry name" value="P-loop containing nucleoside triphosphate hydrolases"/>
    <property type="match status" value="1"/>
</dbReference>
<dbReference type="InterPro" id="IPR006474">
    <property type="entry name" value="Helicase_Cas3_CRISPR-ass_core"/>
</dbReference>
<dbReference type="InterPro" id="IPR001650">
    <property type="entry name" value="Helicase_C-like"/>
</dbReference>
<evidence type="ECO:0000256" key="8">
    <source>
        <dbReference type="ARBA" id="ARBA00022840"/>
    </source>
</evidence>
<dbReference type="Gene3D" id="3.40.50.300">
    <property type="entry name" value="P-loop containing nucleotide triphosphate hydrolases"/>
    <property type="match status" value="2"/>
</dbReference>
<dbReference type="Proteomes" id="UP000185093">
    <property type="component" value="Unassembled WGS sequence"/>
</dbReference>
<evidence type="ECO:0000256" key="9">
    <source>
        <dbReference type="ARBA" id="ARBA00023118"/>
    </source>
</evidence>
<evidence type="ECO:0000256" key="5">
    <source>
        <dbReference type="ARBA" id="ARBA00022741"/>
    </source>
</evidence>
<gene>
    <name evidence="13" type="ORF">SAMN05444368_1569</name>
</gene>
<evidence type="ECO:0000313" key="13">
    <source>
        <dbReference type="EMBL" id="SIN73109.1"/>
    </source>
</evidence>
<dbReference type="SUPFAM" id="SSF109604">
    <property type="entry name" value="HD-domain/PDEase-like"/>
    <property type="match status" value="1"/>
</dbReference>
<dbReference type="InterPro" id="IPR027417">
    <property type="entry name" value="P-loop_NTPase"/>
</dbReference>
<proteinExistence type="inferred from homology"/>
<evidence type="ECO:0000256" key="6">
    <source>
        <dbReference type="ARBA" id="ARBA00022801"/>
    </source>
</evidence>
<dbReference type="EMBL" id="FSQZ01000001">
    <property type="protein sequence ID" value="SIN73109.1"/>
    <property type="molecule type" value="Genomic_DNA"/>
</dbReference>
<evidence type="ECO:0000259" key="11">
    <source>
        <dbReference type="PROSITE" id="PS51194"/>
    </source>
</evidence>
<evidence type="ECO:0000256" key="7">
    <source>
        <dbReference type="ARBA" id="ARBA00022806"/>
    </source>
</evidence>
<dbReference type="NCBIfam" id="TIGR01596">
    <property type="entry name" value="cas3_HD"/>
    <property type="match status" value="1"/>
</dbReference>
<dbReference type="Pfam" id="PF22590">
    <property type="entry name" value="Cas3-like_C_2"/>
    <property type="match status" value="1"/>
</dbReference>
<feature type="domain" description="Helicase ATP-binding" evidence="10">
    <location>
        <begin position="242"/>
        <end position="428"/>
    </location>
</feature>
<keyword evidence="6" id="KW-0378">Hydrolase</keyword>
<evidence type="ECO:0000313" key="14">
    <source>
        <dbReference type="Proteomes" id="UP000185093"/>
    </source>
</evidence>
<keyword evidence="5" id="KW-0547">Nucleotide-binding</keyword>
<dbReference type="InterPro" id="IPR054712">
    <property type="entry name" value="Cas3-like_dom"/>
</dbReference>
<reference evidence="13 14" key="1">
    <citation type="submission" date="2016-11" db="EMBL/GenBank/DDBJ databases">
        <authorList>
            <person name="Varghese N."/>
            <person name="Submissions S."/>
        </authorList>
    </citation>
    <scope>NUCLEOTIDE SEQUENCE [LARGE SCALE GENOMIC DNA]</scope>
    <source>
        <strain evidence="13 14">DSM 20664</strain>
    </source>
</reference>
<dbReference type="RefSeq" id="WP_084532297.1">
    <property type="nucleotide sequence ID" value="NZ_FSQZ01000001.1"/>
</dbReference>
<evidence type="ECO:0000256" key="4">
    <source>
        <dbReference type="ARBA" id="ARBA00022723"/>
    </source>
</evidence>
<comment type="similarity">
    <text evidence="1">In the N-terminal section; belongs to the CRISPR-associated nuclease Cas3-HD family.</text>
</comment>
<dbReference type="InterPro" id="IPR038257">
    <property type="entry name" value="CRISPR-assoc_Cas3_HD_sf"/>
</dbReference>
<dbReference type="PROSITE" id="PS51194">
    <property type="entry name" value="HELICASE_CTER"/>
    <property type="match status" value="1"/>
</dbReference>
<keyword evidence="3" id="KW-0540">Nuclease</keyword>
<dbReference type="Gene3D" id="1.10.3210.30">
    <property type="match status" value="1"/>
</dbReference>
<keyword evidence="7" id="KW-0347">Helicase</keyword>
<evidence type="ECO:0000259" key="12">
    <source>
        <dbReference type="PROSITE" id="PS51643"/>
    </source>
</evidence>
<dbReference type="Pfam" id="PF04851">
    <property type="entry name" value="ResIII"/>
    <property type="match status" value="1"/>
</dbReference>
<dbReference type="InterPro" id="IPR006935">
    <property type="entry name" value="Helicase/UvrB_N"/>
</dbReference>
<dbReference type="PROSITE" id="PS51643">
    <property type="entry name" value="HD_CAS3"/>
    <property type="match status" value="1"/>
</dbReference>
<feature type="domain" description="Helicase C-terminal" evidence="11">
    <location>
        <begin position="448"/>
        <end position="607"/>
    </location>
</feature>
<evidence type="ECO:0000256" key="1">
    <source>
        <dbReference type="ARBA" id="ARBA00006847"/>
    </source>
</evidence>
<comment type="caution">
    <text evidence="13">The sequence shown here is derived from an EMBL/GenBank/DDBJ whole genome shotgun (WGS) entry which is preliminary data.</text>
</comment>
<protein>
    <submittedName>
        <fullName evidence="13">CRISPR-associated helicase, Cas3 family</fullName>
    </submittedName>
</protein>
<accession>A0ABY1JEH8</accession>
<comment type="similarity">
    <text evidence="2">In the central section; belongs to the CRISPR-associated helicase Cas3 family.</text>
</comment>
<keyword evidence="4" id="KW-0479">Metal-binding</keyword>
<dbReference type="CDD" id="cd17930">
    <property type="entry name" value="DEXHc_cas3"/>
    <property type="match status" value="1"/>
</dbReference>
<evidence type="ECO:0000256" key="3">
    <source>
        <dbReference type="ARBA" id="ARBA00022722"/>
    </source>
</evidence>
<name>A0ABY1JEH8_9BACT</name>
<evidence type="ECO:0000256" key="2">
    <source>
        <dbReference type="ARBA" id="ARBA00009046"/>
    </source>
</evidence>
<dbReference type="InterPro" id="IPR014001">
    <property type="entry name" value="Helicase_ATP-bd"/>
</dbReference>
<keyword evidence="14" id="KW-1185">Reference proteome</keyword>
<sequence length="763" mass="88601">MLQSAGTMWSPGFLDGELKSHPERPLKDHLNGTYRLMSDMAQYHGLKSILPDIDIEIAGITHDLGKAHPLFQDYLNGRGDGIDHALPSAWFALNLSKFHTNEDSFSDIWLAEAVRRHHTYMVDGGEALDFWVQHNKQAFKEQKDAMKKLVPTWNIFLSEEQWEDYAEALMLKRKKILNAQTWLFYRLLYSLLITADRMDAIGVRGLKMHHLPLFKEPDFSGRESSPLDAWRQQTREACIRSVDDIEHPGLFTLTLPTGAGKTITGLDIARRMAHKLGSKTIIYALPFISIVEQNSLVAKGLFGEEDVQEDHSLSTLVETSEKNQDPMTRMKTFFRYWDAPVILTTMVQLWESIYSPKANDTIDFHRLSDAVVIMDEPQTINPRYWHGFGETLQYLSDKLHTSYILMTATQPYIIKGIELSPKGLSFPYNRHTYKILPHKYQLNELPSLLEDHIERLYEKSGLIVLNTRKSAVEVYRMIKNAMGAPVYFLSTWMTPHHRRLTMRLLRYLEKKKIQHYLVSTQVVEAGVDLDFDWVFRDLGPLDSVVQVAGRCNRHSRSERGGLVLVAELMNEQGKSFSNMVYDDILLDSSRSTLRQEDRINIFEENMAPIKVDSYYRDITERLQDKGIWKNLCDGRWGPQDRPNLIDKHYDPLSAEVYVEQNNTVRPMFEKLINTKWTLENLNEKRHLHRKLLQYMIEVPLKALESWRNKLATIAFQDELPPLDFNARFQCWFLTKEGRKHVYDHISGFNLTKDSEDEEGACFL</sequence>
<dbReference type="InterPro" id="IPR006483">
    <property type="entry name" value="CRISPR-assoc_Cas3_HD"/>
</dbReference>
<keyword evidence="8" id="KW-0067">ATP-binding</keyword>
<organism evidence="13 14">
    <name type="scientific">Acetomicrobium flavidum</name>
    <dbReference type="NCBI Taxonomy" id="49896"/>
    <lineage>
        <taxon>Bacteria</taxon>
        <taxon>Thermotogati</taxon>
        <taxon>Synergistota</taxon>
        <taxon>Synergistia</taxon>
        <taxon>Synergistales</taxon>
        <taxon>Acetomicrobiaceae</taxon>
        <taxon>Acetomicrobium</taxon>
    </lineage>
</organism>